<organism evidence="2 3">
    <name type="scientific">Artemisia annua</name>
    <name type="common">Sweet wormwood</name>
    <dbReference type="NCBI Taxonomy" id="35608"/>
    <lineage>
        <taxon>Eukaryota</taxon>
        <taxon>Viridiplantae</taxon>
        <taxon>Streptophyta</taxon>
        <taxon>Embryophyta</taxon>
        <taxon>Tracheophyta</taxon>
        <taxon>Spermatophyta</taxon>
        <taxon>Magnoliopsida</taxon>
        <taxon>eudicotyledons</taxon>
        <taxon>Gunneridae</taxon>
        <taxon>Pentapetalae</taxon>
        <taxon>asterids</taxon>
        <taxon>campanulids</taxon>
        <taxon>Asterales</taxon>
        <taxon>Asteraceae</taxon>
        <taxon>Asteroideae</taxon>
        <taxon>Anthemideae</taxon>
        <taxon>Artemisiinae</taxon>
        <taxon>Artemisia</taxon>
    </lineage>
</organism>
<gene>
    <name evidence="2" type="ORF">CTI12_AA473050</name>
</gene>
<dbReference type="EMBL" id="PKPP01009486">
    <property type="protein sequence ID" value="PWA48140.1"/>
    <property type="molecule type" value="Genomic_DNA"/>
</dbReference>
<dbReference type="GO" id="GO:0015031">
    <property type="term" value="P:protein transport"/>
    <property type="evidence" value="ECO:0007669"/>
    <property type="project" value="InterPro"/>
</dbReference>
<comment type="caution">
    <text evidence="2">The sequence shown here is derived from an EMBL/GenBank/DDBJ whole genome shotgun (WGS) entry which is preliminary data.</text>
</comment>
<dbReference type="PANTHER" id="PTHR12161:SF88">
    <property type="entry name" value="REGULATOR OF VPS4 ACTIVITY IN THE MVB PATHWAY PROTEIN"/>
    <property type="match status" value="1"/>
</dbReference>
<sequence>MATKFMVKVEQLYADRNLSSCYDFVDQSCLVVLTHLSPMSKQRECPDECKERYGNSIEPYVNPEFVNDLKADPPTKAIKLQMMQEIAMQYGIMWNSKSLETKMYTPSVVQPPK</sequence>
<comment type="similarity">
    <text evidence="1">Belongs to the IST1 family.</text>
</comment>
<dbReference type="STRING" id="35608.A0A2U1LGK1"/>
<keyword evidence="3" id="KW-1185">Reference proteome</keyword>
<dbReference type="AlphaFoldDB" id="A0A2U1LGK1"/>
<dbReference type="InterPro" id="IPR042277">
    <property type="entry name" value="IST1-like"/>
</dbReference>
<accession>A0A2U1LGK1</accession>
<evidence type="ECO:0000313" key="3">
    <source>
        <dbReference type="Proteomes" id="UP000245207"/>
    </source>
</evidence>
<reference evidence="2 3" key="1">
    <citation type="journal article" date="2018" name="Mol. Plant">
        <title>The genome of Artemisia annua provides insight into the evolution of Asteraceae family and artemisinin biosynthesis.</title>
        <authorList>
            <person name="Shen Q."/>
            <person name="Zhang L."/>
            <person name="Liao Z."/>
            <person name="Wang S."/>
            <person name="Yan T."/>
            <person name="Shi P."/>
            <person name="Liu M."/>
            <person name="Fu X."/>
            <person name="Pan Q."/>
            <person name="Wang Y."/>
            <person name="Lv Z."/>
            <person name="Lu X."/>
            <person name="Zhang F."/>
            <person name="Jiang W."/>
            <person name="Ma Y."/>
            <person name="Chen M."/>
            <person name="Hao X."/>
            <person name="Li L."/>
            <person name="Tang Y."/>
            <person name="Lv G."/>
            <person name="Zhou Y."/>
            <person name="Sun X."/>
            <person name="Brodelius P.E."/>
            <person name="Rose J.K.C."/>
            <person name="Tang K."/>
        </authorList>
    </citation>
    <scope>NUCLEOTIDE SEQUENCE [LARGE SCALE GENOMIC DNA]</scope>
    <source>
        <strain evidence="3">cv. Huhao1</strain>
        <tissue evidence="2">Leaf</tissue>
    </source>
</reference>
<protein>
    <submittedName>
        <fullName evidence="2">Uncharacterized protein</fullName>
    </submittedName>
</protein>
<proteinExistence type="inferred from homology"/>
<dbReference type="OrthoDB" id="29853at2759"/>
<dbReference type="Proteomes" id="UP000245207">
    <property type="component" value="Unassembled WGS sequence"/>
</dbReference>
<name>A0A2U1LGK1_ARTAN</name>
<evidence type="ECO:0000256" key="1">
    <source>
        <dbReference type="ARBA" id="ARBA00005536"/>
    </source>
</evidence>
<evidence type="ECO:0000313" key="2">
    <source>
        <dbReference type="EMBL" id="PWA48140.1"/>
    </source>
</evidence>
<dbReference type="Gene3D" id="1.20.1260.60">
    <property type="entry name" value="Vacuolar protein sorting-associated protein Ist1"/>
    <property type="match status" value="2"/>
</dbReference>
<dbReference type="PANTHER" id="PTHR12161">
    <property type="entry name" value="IST1 FAMILY MEMBER"/>
    <property type="match status" value="1"/>
</dbReference>
<dbReference type="InterPro" id="IPR005061">
    <property type="entry name" value="Ist1"/>
</dbReference>
<dbReference type="Pfam" id="PF03398">
    <property type="entry name" value="Ist1"/>
    <property type="match status" value="1"/>
</dbReference>